<dbReference type="InterPro" id="IPR025711">
    <property type="entry name" value="PepSY"/>
</dbReference>
<evidence type="ECO:0000259" key="2">
    <source>
        <dbReference type="Pfam" id="PF03413"/>
    </source>
</evidence>
<reference evidence="3 4" key="1">
    <citation type="journal article" date="2014" name="Int. J. Syst. Evol. Microbiol.">
        <title>Complete genome sequence of Corynebacterium casei LMG S-19264T (=DSM 44701T), isolated from a smear-ripened cheese.</title>
        <authorList>
            <consortium name="US DOE Joint Genome Institute (JGI-PGF)"/>
            <person name="Walter F."/>
            <person name="Albersmeier A."/>
            <person name="Kalinowski J."/>
            <person name="Ruckert C."/>
        </authorList>
    </citation>
    <scope>NUCLEOTIDE SEQUENCE [LARGE SCALE GENOMIC DNA]</scope>
    <source>
        <strain evidence="3 4">CGMCC 1.7029</strain>
    </source>
</reference>
<keyword evidence="1" id="KW-0732">Signal</keyword>
<evidence type="ECO:0000313" key="4">
    <source>
        <dbReference type="Proteomes" id="UP000598196"/>
    </source>
</evidence>
<feature type="signal peptide" evidence="1">
    <location>
        <begin position="1"/>
        <end position="20"/>
    </location>
</feature>
<keyword evidence="4" id="KW-1185">Reference proteome</keyword>
<dbReference type="AlphaFoldDB" id="A0A917YLX4"/>
<dbReference type="RefSeq" id="WP_146286435.1">
    <property type="nucleotide sequence ID" value="NZ_BMLP01000002.1"/>
</dbReference>
<dbReference type="Gene3D" id="3.10.450.40">
    <property type="match status" value="1"/>
</dbReference>
<dbReference type="EMBL" id="BMLP01000002">
    <property type="protein sequence ID" value="GGO31491.1"/>
    <property type="molecule type" value="Genomic_DNA"/>
</dbReference>
<evidence type="ECO:0000256" key="1">
    <source>
        <dbReference type="SAM" id="SignalP"/>
    </source>
</evidence>
<sequence>MKPIALLTILLATFPLAVGGQEPALPDFEIAEDAVARGEILPLAEILKKVQTTHPGRVTEVELEFSDGIRVYEVDVVTPDGRLIEVDLDARTGEVIDFEEEDDD</sequence>
<feature type="chain" id="PRO_5037111392" evidence="1">
    <location>
        <begin position="21"/>
        <end position="104"/>
    </location>
</feature>
<comment type="caution">
    <text evidence="3">The sequence shown here is derived from an EMBL/GenBank/DDBJ whole genome shotgun (WGS) entry which is preliminary data.</text>
</comment>
<dbReference type="OrthoDB" id="7856745at2"/>
<proteinExistence type="predicted"/>
<feature type="domain" description="PepSY" evidence="2">
    <location>
        <begin position="41"/>
        <end position="98"/>
    </location>
</feature>
<accession>A0A917YLX4</accession>
<name>A0A917YLX4_9RHOB</name>
<organism evidence="3 4">
    <name type="scientific">Gemmobacter aquaticus</name>
    <dbReference type="NCBI Taxonomy" id="490185"/>
    <lineage>
        <taxon>Bacteria</taxon>
        <taxon>Pseudomonadati</taxon>
        <taxon>Pseudomonadota</taxon>
        <taxon>Alphaproteobacteria</taxon>
        <taxon>Rhodobacterales</taxon>
        <taxon>Paracoccaceae</taxon>
        <taxon>Gemmobacter</taxon>
    </lineage>
</organism>
<protein>
    <submittedName>
        <fullName evidence="3">Peptidase</fullName>
    </submittedName>
</protein>
<dbReference type="Pfam" id="PF03413">
    <property type="entry name" value="PepSY"/>
    <property type="match status" value="1"/>
</dbReference>
<gene>
    <name evidence="3" type="ORF">GCM10010991_17620</name>
</gene>
<evidence type="ECO:0000313" key="3">
    <source>
        <dbReference type="EMBL" id="GGO31491.1"/>
    </source>
</evidence>
<dbReference type="Proteomes" id="UP000598196">
    <property type="component" value="Unassembled WGS sequence"/>
</dbReference>